<organism evidence="1 2">
    <name type="scientific">Nocardia tengchongensis</name>
    <dbReference type="NCBI Taxonomy" id="2055889"/>
    <lineage>
        <taxon>Bacteria</taxon>
        <taxon>Bacillati</taxon>
        <taxon>Actinomycetota</taxon>
        <taxon>Actinomycetes</taxon>
        <taxon>Mycobacteriales</taxon>
        <taxon>Nocardiaceae</taxon>
        <taxon>Nocardia</taxon>
    </lineage>
</organism>
<dbReference type="PANTHER" id="PTHR38009:SF1">
    <property type="entry name" value="CONSERVED HYPOTHETICAL PHAGE TAIL PROTEIN"/>
    <property type="match status" value="1"/>
</dbReference>
<keyword evidence="2" id="KW-1185">Reference proteome</keyword>
<evidence type="ECO:0000313" key="1">
    <source>
        <dbReference type="EMBL" id="QVI20886.1"/>
    </source>
</evidence>
<dbReference type="InterPro" id="IPR011747">
    <property type="entry name" value="CHP02241"/>
</dbReference>
<reference evidence="1 2" key="1">
    <citation type="submission" date="2021-04" db="EMBL/GenBank/DDBJ databases">
        <title>Nocardia tengchongensis.</title>
        <authorList>
            <person name="Zhuang k."/>
            <person name="Ran Y."/>
            <person name="Li W."/>
        </authorList>
    </citation>
    <scope>NUCLEOTIDE SEQUENCE [LARGE SCALE GENOMIC DNA]</scope>
    <source>
        <strain evidence="1 2">CFH S0057</strain>
    </source>
</reference>
<sequence>MPILQPTTTTVASFAIVIDGHEIASFSDLGGIVSEIEPVAYLEGGGGGPIQLPGKVKPPQVVLRKGRTGGAELWAWHESARMGQMAVARRSCTLAMYDDRGNRVASYELEHAWPSKIEVSAVRSGPSEVLYDSVTLVCENLQRITV</sequence>
<gene>
    <name evidence="1" type="ORF">KHQ06_33195</name>
</gene>
<accession>A0ABX8CLR3</accession>
<dbReference type="RefSeq" id="WP_213556994.1">
    <property type="nucleotide sequence ID" value="NZ_JBFAJM010000002.1"/>
</dbReference>
<name>A0ABX8CLR3_9NOCA</name>
<proteinExistence type="predicted"/>
<dbReference type="Proteomes" id="UP000683310">
    <property type="component" value="Chromosome"/>
</dbReference>
<dbReference type="Pfam" id="PF06841">
    <property type="entry name" value="Phage_T4_gp19"/>
    <property type="match status" value="1"/>
</dbReference>
<protein>
    <submittedName>
        <fullName evidence="1">Phage tail protein</fullName>
    </submittedName>
</protein>
<dbReference type="PANTHER" id="PTHR38009">
    <property type="entry name" value="CONSERVED HYPOTHETICAL PHAGE TAIL PROTEIN"/>
    <property type="match status" value="1"/>
</dbReference>
<dbReference type="InterPro" id="IPR010667">
    <property type="entry name" value="Phage_T4_Gp19"/>
</dbReference>
<dbReference type="NCBIfam" id="TIGR02241">
    <property type="entry name" value="conserved hypothetical phage tail region protein"/>
    <property type="match status" value="1"/>
</dbReference>
<evidence type="ECO:0000313" key="2">
    <source>
        <dbReference type="Proteomes" id="UP000683310"/>
    </source>
</evidence>
<dbReference type="EMBL" id="CP074371">
    <property type="protein sequence ID" value="QVI20886.1"/>
    <property type="molecule type" value="Genomic_DNA"/>
</dbReference>
<dbReference type="GeneID" id="300989327"/>